<keyword evidence="4 7" id="KW-0812">Transmembrane</keyword>
<keyword evidence="2 7" id="KW-0813">Transport</keyword>
<dbReference type="EMBL" id="CP001824">
    <property type="protein sequence ID" value="ACZ39924.1"/>
    <property type="molecule type" value="Genomic_DNA"/>
</dbReference>
<evidence type="ECO:0000256" key="2">
    <source>
        <dbReference type="ARBA" id="ARBA00022448"/>
    </source>
</evidence>
<feature type="transmembrane region" description="Helical" evidence="7">
    <location>
        <begin position="236"/>
        <end position="261"/>
    </location>
</feature>
<gene>
    <name evidence="9" type="ordered locus">Sthe_2509</name>
</gene>
<dbReference type="AlphaFoldDB" id="D1CAX7"/>
<sequence length="316" mass="33977">MIAYVLRRILLLVPIALVVGTVAFLLLHVIPGDPAAVMLGPEATPEQVAALRERMGLDEPLAVQYPRWLARLARLDLGTSIFLDKPVTEAIRERVGPTVQLALYALLIAVAVGVPAGVVAALHQDRLLDRALMLFAISGTAIADFFLAILLILLFSVTLRWLPSGGYVEFSVDPVGHFQSMLLPAMALGLSIAGLPARLVRSTLLEVLREDYIRTATAKGLDLEAVAFRHALRNALLPAVTVLGYALGDLLGGAVVVETVFGLPGMGQLVVNSIARRDFPVIQGVVMVFAGIYLLCNLLVDVLYVYLDPRVRYAGG</sequence>
<dbReference type="InParanoid" id="D1CAX7"/>
<name>D1CAX7_SPHTD</name>
<reference evidence="9 10" key="2">
    <citation type="journal article" date="2010" name="Stand. Genomic Sci.">
        <title>Complete genome sequence of Desulfohalobium retbaense type strain (HR(100)).</title>
        <authorList>
            <person name="Spring S."/>
            <person name="Nolan M."/>
            <person name="Lapidus A."/>
            <person name="Glavina Del Rio T."/>
            <person name="Copeland A."/>
            <person name="Tice H."/>
            <person name="Cheng J.F."/>
            <person name="Lucas S."/>
            <person name="Land M."/>
            <person name="Chen F."/>
            <person name="Bruce D."/>
            <person name="Goodwin L."/>
            <person name="Pitluck S."/>
            <person name="Ivanova N."/>
            <person name="Mavromatis K."/>
            <person name="Mikhailova N."/>
            <person name="Pati A."/>
            <person name="Chen A."/>
            <person name="Palaniappan K."/>
            <person name="Hauser L."/>
            <person name="Chang Y.J."/>
            <person name="Jeffries C.D."/>
            <person name="Munk C."/>
            <person name="Kiss H."/>
            <person name="Chain P."/>
            <person name="Han C."/>
            <person name="Brettin T."/>
            <person name="Detter J.C."/>
            <person name="Schuler E."/>
            <person name="Goker M."/>
            <person name="Rohde M."/>
            <person name="Bristow J."/>
            <person name="Eisen J.A."/>
            <person name="Markowitz V."/>
            <person name="Hugenholtz P."/>
            <person name="Kyrpides N.C."/>
            <person name="Klenk H.P."/>
        </authorList>
    </citation>
    <scope>NUCLEOTIDE SEQUENCE [LARGE SCALE GENOMIC DNA]</scope>
    <source>
        <strain evidence="10">ATCC 49802 / DSM 20745 / S 6022</strain>
    </source>
</reference>
<dbReference type="GO" id="GO:0071916">
    <property type="term" value="F:dipeptide transmembrane transporter activity"/>
    <property type="evidence" value="ECO:0007669"/>
    <property type="project" value="TreeGrafter"/>
</dbReference>
<dbReference type="PANTHER" id="PTHR43163:SF6">
    <property type="entry name" value="DIPEPTIDE TRANSPORT SYSTEM PERMEASE PROTEIN DPPB-RELATED"/>
    <property type="match status" value="1"/>
</dbReference>
<keyword evidence="10" id="KW-1185">Reference proteome</keyword>
<dbReference type="STRING" id="479434.Sthe_2509"/>
<reference evidence="10" key="1">
    <citation type="submission" date="2009-11" db="EMBL/GenBank/DDBJ databases">
        <title>The complete chromosome 2 of Sphaerobacter thermophilus DSM 20745.</title>
        <authorList>
            <person name="Lucas S."/>
            <person name="Copeland A."/>
            <person name="Lapidus A."/>
            <person name="Glavina del Rio T."/>
            <person name="Dalin E."/>
            <person name="Tice H."/>
            <person name="Bruce D."/>
            <person name="Goodwin L."/>
            <person name="Pitluck S."/>
            <person name="Kyrpides N."/>
            <person name="Mavromatis K."/>
            <person name="Ivanova N."/>
            <person name="Mikhailova N."/>
            <person name="LaButti K.M."/>
            <person name="Clum A."/>
            <person name="Sun H.I."/>
            <person name="Brettin T."/>
            <person name="Detter J.C."/>
            <person name="Han C."/>
            <person name="Larimer F."/>
            <person name="Land M."/>
            <person name="Hauser L."/>
            <person name="Markowitz V."/>
            <person name="Cheng J.F."/>
            <person name="Hugenholtz P."/>
            <person name="Woyke T."/>
            <person name="Wu D."/>
            <person name="Steenblock K."/>
            <person name="Schneider S."/>
            <person name="Pukall R."/>
            <person name="Goeker M."/>
            <person name="Klenk H.P."/>
            <person name="Eisen J.A."/>
        </authorList>
    </citation>
    <scope>NUCLEOTIDE SEQUENCE [LARGE SCALE GENOMIC DNA]</scope>
    <source>
        <strain evidence="10">ATCC 49802 / DSM 20745 / S 6022</strain>
    </source>
</reference>
<dbReference type="KEGG" id="sti:Sthe_2509"/>
<feature type="transmembrane region" description="Helical" evidence="7">
    <location>
        <begin position="134"/>
        <end position="161"/>
    </location>
</feature>
<dbReference type="SUPFAM" id="SSF161098">
    <property type="entry name" value="MetI-like"/>
    <property type="match status" value="1"/>
</dbReference>
<dbReference type="eggNOG" id="COG0601">
    <property type="taxonomic scope" value="Bacteria"/>
</dbReference>
<evidence type="ECO:0000256" key="7">
    <source>
        <dbReference type="RuleBase" id="RU363032"/>
    </source>
</evidence>
<dbReference type="Pfam" id="PF00528">
    <property type="entry name" value="BPD_transp_1"/>
    <property type="match status" value="1"/>
</dbReference>
<dbReference type="Pfam" id="PF19300">
    <property type="entry name" value="BPD_transp_1_N"/>
    <property type="match status" value="1"/>
</dbReference>
<dbReference type="OrthoDB" id="9772184at2"/>
<evidence type="ECO:0000256" key="5">
    <source>
        <dbReference type="ARBA" id="ARBA00022989"/>
    </source>
</evidence>
<organism evidence="9 10">
    <name type="scientific">Sphaerobacter thermophilus (strain ATCC 49802 / DSM 20745 / KCCM 41009 / NCIMB 13125 / S 6022)</name>
    <dbReference type="NCBI Taxonomy" id="479434"/>
    <lineage>
        <taxon>Bacteria</taxon>
        <taxon>Pseudomonadati</taxon>
        <taxon>Thermomicrobiota</taxon>
        <taxon>Thermomicrobia</taxon>
        <taxon>Sphaerobacterales</taxon>
        <taxon>Sphaerobacterineae</taxon>
        <taxon>Sphaerobacteraceae</taxon>
        <taxon>Sphaerobacter</taxon>
    </lineage>
</organism>
<evidence type="ECO:0000256" key="3">
    <source>
        <dbReference type="ARBA" id="ARBA00022475"/>
    </source>
</evidence>
<evidence type="ECO:0000259" key="8">
    <source>
        <dbReference type="PROSITE" id="PS50928"/>
    </source>
</evidence>
<dbReference type="InterPro" id="IPR045621">
    <property type="entry name" value="BPD_transp_1_N"/>
</dbReference>
<feature type="transmembrane region" description="Helical" evidence="7">
    <location>
        <begin position="9"/>
        <end position="30"/>
    </location>
</feature>
<comment type="subcellular location">
    <subcellularLocation>
        <location evidence="1 7">Cell membrane</location>
        <topology evidence="1 7">Multi-pass membrane protein</topology>
    </subcellularLocation>
</comment>
<evidence type="ECO:0000313" key="10">
    <source>
        <dbReference type="Proteomes" id="UP000002027"/>
    </source>
</evidence>
<dbReference type="CDD" id="cd06261">
    <property type="entry name" value="TM_PBP2"/>
    <property type="match status" value="1"/>
</dbReference>
<evidence type="ECO:0000313" key="9">
    <source>
        <dbReference type="EMBL" id="ACZ39924.1"/>
    </source>
</evidence>
<protein>
    <submittedName>
        <fullName evidence="9">Binding-protein-dependent transport systems inner membrane component</fullName>
    </submittedName>
</protein>
<proteinExistence type="inferred from homology"/>
<dbReference type="Gene3D" id="1.10.3720.10">
    <property type="entry name" value="MetI-like"/>
    <property type="match status" value="1"/>
</dbReference>
<keyword evidence="3" id="KW-1003">Cell membrane</keyword>
<accession>D1CAX7</accession>
<evidence type="ECO:0000256" key="4">
    <source>
        <dbReference type="ARBA" id="ARBA00022692"/>
    </source>
</evidence>
<keyword evidence="6 7" id="KW-0472">Membrane</keyword>
<dbReference type="Proteomes" id="UP000002027">
    <property type="component" value="Chromosome 2"/>
</dbReference>
<feature type="transmembrane region" description="Helical" evidence="7">
    <location>
        <begin position="181"/>
        <end position="200"/>
    </location>
</feature>
<feature type="transmembrane region" description="Helical" evidence="7">
    <location>
        <begin position="101"/>
        <end position="122"/>
    </location>
</feature>
<evidence type="ECO:0000256" key="1">
    <source>
        <dbReference type="ARBA" id="ARBA00004651"/>
    </source>
</evidence>
<dbReference type="PANTHER" id="PTHR43163">
    <property type="entry name" value="DIPEPTIDE TRANSPORT SYSTEM PERMEASE PROTEIN DPPB-RELATED"/>
    <property type="match status" value="1"/>
</dbReference>
<comment type="similarity">
    <text evidence="7">Belongs to the binding-protein-dependent transport system permease family.</text>
</comment>
<dbReference type="HOGENOM" id="CLU_036879_0_1_0"/>
<keyword evidence="5 7" id="KW-1133">Transmembrane helix</keyword>
<dbReference type="PROSITE" id="PS50928">
    <property type="entry name" value="ABC_TM1"/>
    <property type="match status" value="1"/>
</dbReference>
<dbReference type="InterPro" id="IPR000515">
    <property type="entry name" value="MetI-like"/>
</dbReference>
<evidence type="ECO:0000256" key="6">
    <source>
        <dbReference type="ARBA" id="ARBA00023136"/>
    </source>
</evidence>
<dbReference type="InterPro" id="IPR035906">
    <property type="entry name" value="MetI-like_sf"/>
</dbReference>
<feature type="domain" description="ABC transmembrane type-1" evidence="8">
    <location>
        <begin position="95"/>
        <end position="304"/>
    </location>
</feature>
<feature type="transmembrane region" description="Helical" evidence="7">
    <location>
        <begin position="281"/>
        <end position="307"/>
    </location>
</feature>
<dbReference type="GO" id="GO:0005886">
    <property type="term" value="C:plasma membrane"/>
    <property type="evidence" value="ECO:0007669"/>
    <property type="project" value="UniProtKB-SubCell"/>
</dbReference>